<proteinExistence type="predicted"/>
<organism evidence="2 3">
    <name type="scientific">Penicillium camemberti (strain FM 013)</name>
    <dbReference type="NCBI Taxonomy" id="1429867"/>
    <lineage>
        <taxon>Eukaryota</taxon>
        <taxon>Fungi</taxon>
        <taxon>Dikarya</taxon>
        <taxon>Ascomycota</taxon>
        <taxon>Pezizomycotina</taxon>
        <taxon>Eurotiomycetes</taxon>
        <taxon>Eurotiomycetidae</taxon>
        <taxon>Eurotiales</taxon>
        <taxon>Aspergillaceae</taxon>
        <taxon>Penicillium</taxon>
    </lineage>
</organism>
<dbReference type="AlphaFoldDB" id="A0A0G4P1J7"/>
<name>A0A0G4P1J7_PENC3</name>
<feature type="compositionally biased region" description="Basic and acidic residues" evidence="1">
    <location>
        <begin position="1"/>
        <end position="10"/>
    </location>
</feature>
<evidence type="ECO:0000256" key="1">
    <source>
        <dbReference type="SAM" id="MobiDB-lite"/>
    </source>
</evidence>
<evidence type="ECO:0000313" key="2">
    <source>
        <dbReference type="EMBL" id="CRL20196.1"/>
    </source>
</evidence>
<protein>
    <submittedName>
        <fullName evidence="2">Str. FM013</fullName>
    </submittedName>
</protein>
<sequence>MTPEQMDEKLSSLTRYSTTDRQSGSPRLTLTFEAKPELDPVYIDSYALTFKITRDSDDPQKKLCIIHWDPVQDGVGQSGIIILHHESNTELRPIQVDPGQLPAKQLHPRDVSASDPCFKQLTPGDTVSREVVLPSVYFDLFIEDHLYEIFWPGGQIPFWDWGTVAEYNGQLVPKFPAVVLPGGQHQPLEIINIESDIEDDRASGPSPRPLSPSARVSDAPVFSVSVAGPATLSMKDRNVPGRLRYPVTVTVTYEAAPDILEDRKPVIFHTFIFKDMDNRNNGFRLYVGGKDGWSPHELNGLLTHHLYRFCFPDPFHVGHSQDRFRVLRPGESCSLTREVSDFPKNAAPGDVFRYGYKGGKLDWWNWGNFEDYEDTVVWIYGRVTDPKDNEGRSGIIIPASNLIEFTIVE</sequence>
<reference evidence="2 3" key="1">
    <citation type="journal article" date="2014" name="Nat. Commun.">
        <title>Multiple recent horizontal transfers of a large genomic region in cheese making fungi.</title>
        <authorList>
            <person name="Cheeseman K."/>
            <person name="Ropars J."/>
            <person name="Renault P."/>
            <person name="Dupont J."/>
            <person name="Gouzy J."/>
            <person name="Branca A."/>
            <person name="Abraham A.L."/>
            <person name="Ceppi M."/>
            <person name="Conseiller E."/>
            <person name="Debuchy R."/>
            <person name="Malagnac F."/>
            <person name="Goarin A."/>
            <person name="Silar P."/>
            <person name="Lacoste S."/>
            <person name="Sallet E."/>
            <person name="Bensimon A."/>
            <person name="Giraud T."/>
            <person name="Brygoo Y."/>
        </authorList>
    </citation>
    <scope>NUCLEOTIDE SEQUENCE [LARGE SCALE GENOMIC DNA]</scope>
    <source>
        <strain evidence="3">FM 013</strain>
    </source>
</reference>
<dbReference type="Proteomes" id="UP000053732">
    <property type="component" value="Unassembled WGS sequence"/>
</dbReference>
<gene>
    <name evidence="2" type="ORF">PCAMFM013_S004g000136</name>
</gene>
<dbReference type="EMBL" id="HG793137">
    <property type="protein sequence ID" value="CRL20196.1"/>
    <property type="molecule type" value="Genomic_DNA"/>
</dbReference>
<feature type="region of interest" description="Disordered" evidence="1">
    <location>
        <begin position="1"/>
        <end position="25"/>
    </location>
</feature>
<keyword evidence="3" id="KW-1185">Reference proteome</keyword>
<evidence type="ECO:0000313" key="3">
    <source>
        <dbReference type="Proteomes" id="UP000053732"/>
    </source>
</evidence>
<feature type="compositionally biased region" description="Polar residues" evidence="1">
    <location>
        <begin position="11"/>
        <end position="25"/>
    </location>
</feature>
<accession>A0A0G4P1J7</accession>